<keyword evidence="7" id="KW-0997">Cell inner membrane</keyword>
<dbReference type="AlphaFoldDB" id="A0A2S9GV06"/>
<comment type="subcellular location">
    <subcellularLocation>
        <location evidence="7">Cell inner membrane</location>
        <topology evidence="7">Multi-pass membrane protein</topology>
    </subcellularLocation>
    <subcellularLocation>
        <location evidence="1">Cell membrane</location>
        <topology evidence="1">Multi-pass membrane protein</topology>
    </subcellularLocation>
</comment>
<dbReference type="InterPro" id="IPR049278">
    <property type="entry name" value="MS_channel_C"/>
</dbReference>
<feature type="chain" id="PRO_5015553878" description="Small-conductance mechanosensitive channel" evidence="8">
    <location>
        <begin position="24"/>
        <end position="545"/>
    </location>
</feature>
<feature type="transmembrane region" description="Helical" evidence="7">
    <location>
        <begin position="339"/>
        <end position="363"/>
    </location>
</feature>
<feature type="domain" description="Mechanosensitive ion channel MscS" evidence="9">
    <location>
        <begin position="353"/>
        <end position="419"/>
    </location>
</feature>
<comment type="caution">
    <text evidence="11">The sequence shown here is derived from an EMBL/GenBank/DDBJ whole genome shotgun (WGS) entry which is preliminary data.</text>
</comment>
<protein>
    <recommendedName>
        <fullName evidence="7">Small-conductance mechanosensitive channel</fullName>
    </recommendedName>
</protein>
<dbReference type="Gene3D" id="3.30.70.100">
    <property type="match status" value="1"/>
</dbReference>
<dbReference type="InterPro" id="IPR023408">
    <property type="entry name" value="MscS_beta-dom_sf"/>
</dbReference>
<dbReference type="PANTHER" id="PTHR30221">
    <property type="entry name" value="SMALL-CONDUCTANCE MECHANOSENSITIVE CHANNEL"/>
    <property type="match status" value="1"/>
</dbReference>
<evidence type="ECO:0000313" key="11">
    <source>
        <dbReference type="EMBL" id="PRC91543.1"/>
    </source>
</evidence>
<dbReference type="SUPFAM" id="SSF82689">
    <property type="entry name" value="Mechanosensitive channel protein MscS (YggB), C-terminal domain"/>
    <property type="match status" value="1"/>
</dbReference>
<evidence type="ECO:0000256" key="6">
    <source>
        <dbReference type="ARBA" id="ARBA00023136"/>
    </source>
</evidence>
<comment type="caution">
    <text evidence="7">Lacks conserved residue(s) required for the propagation of feature annotation.</text>
</comment>
<reference evidence="11 12" key="1">
    <citation type="submission" date="2018-02" db="EMBL/GenBank/DDBJ databases">
        <title>Solimicrobium silvestre gen. nov., sp. nov., isolated from alpine forest soil.</title>
        <authorList>
            <person name="Margesin R."/>
            <person name="Albuquerque L."/>
            <person name="Zhang D.-C."/>
            <person name="Froufe H.J.C."/>
            <person name="Severino R."/>
            <person name="Roxo I."/>
            <person name="Egas C."/>
            <person name="Da Costa M.S."/>
        </authorList>
    </citation>
    <scope>NUCLEOTIDE SEQUENCE [LARGE SCALE GENOMIC DNA]</scope>
    <source>
        <strain evidence="11 12">S20-91</strain>
    </source>
</reference>
<dbReference type="EMBL" id="PUGF01000022">
    <property type="protein sequence ID" value="PRC91543.1"/>
    <property type="molecule type" value="Genomic_DNA"/>
</dbReference>
<evidence type="ECO:0000256" key="4">
    <source>
        <dbReference type="ARBA" id="ARBA00022692"/>
    </source>
</evidence>
<keyword evidence="8" id="KW-0732">Signal</keyword>
<evidence type="ECO:0000256" key="2">
    <source>
        <dbReference type="ARBA" id="ARBA00008017"/>
    </source>
</evidence>
<dbReference type="Pfam" id="PF00924">
    <property type="entry name" value="MS_channel_2nd"/>
    <property type="match status" value="1"/>
</dbReference>
<dbReference type="InterPro" id="IPR006685">
    <property type="entry name" value="MscS_channel_2nd"/>
</dbReference>
<evidence type="ECO:0000313" key="12">
    <source>
        <dbReference type="Proteomes" id="UP000237839"/>
    </source>
</evidence>
<feature type="signal peptide" evidence="8">
    <location>
        <begin position="1"/>
        <end position="23"/>
    </location>
</feature>
<evidence type="ECO:0000259" key="10">
    <source>
        <dbReference type="Pfam" id="PF21082"/>
    </source>
</evidence>
<accession>A0A2S9GV06</accession>
<keyword evidence="4 7" id="KW-0812">Transmembrane</keyword>
<dbReference type="Pfam" id="PF21082">
    <property type="entry name" value="MS_channel_3rd"/>
    <property type="match status" value="1"/>
</dbReference>
<evidence type="ECO:0000259" key="9">
    <source>
        <dbReference type="Pfam" id="PF00924"/>
    </source>
</evidence>
<gene>
    <name evidence="11" type="ORF">S2091_3821</name>
</gene>
<comment type="subunit">
    <text evidence="7">Homoheptamer.</text>
</comment>
<dbReference type="GO" id="GO:0005886">
    <property type="term" value="C:plasma membrane"/>
    <property type="evidence" value="ECO:0007669"/>
    <property type="project" value="UniProtKB-SubCell"/>
</dbReference>
<dbReference type="Gene3D" id="2.30.30.60">
    <property type="match status" value="1"/>
</dbReference>
<dbReference type="GO" id="GO:0008381">
    <property type="term" value="F:mechanosensitive monoatomic ion channel activity"/>
    <property type="evidence" value="ECO:0007669"/>
    <property type="project" value="InterPro"/>
</dbReference>
<keyword evidence="7" id="KW-0406">Ion transport</keyword>
<evidence type="ECO:0000256" key="7">
    <source>
        <dbReference type="RuleBase" id="RU369025"/>
    </source>
</evidence>
<dbReference type="InterPro" id="IPR045275">
    <property type="entry name" value="MscS_archaea/bacteria_type"/>
</dbReference>
<comment type="similarity">
    <text evidence="2 7">Belongs to the MscS (TC 1.A.23) family.</text>
</comment>
<dbReference type="SUPFAM" id="SSF50182">
    <property type="entry name" value="Sm-like ribonucleoproteins"/>
    <property type="match status" value="1"/>
</dbReference>
<keyword evidence="7" id="KW-0407">Ion channel</keyword>
<sequence>MNLPKLLFCVCLVWSAAYAPVQASDMPALVTTPAPEKTNDATLTVENRAIMTFRSSVLGIEPLERVKRAESRIEKQLSNGGQHKASMLAMPPGILIQIDNAGSFYISPGDIDQFQQETLEANAKNAVDNLNLAISETHESRSLDYMLRAAAYSALATIIYFFALWLVSKVRHVVEHRLLKFANAKIDLLDDTSSQIINRERIQWVFSGLVQVFSWLLILLLSYEWLSVLMEQFPVTRPWGEHLNGYFVGLIVMLGTAILKSIPDLFTAIVIFLLARAVTQGLSRFFGRVQDKSIQLSWLDAAVAVPTRRIANMAVWLFALAMAYPYLPGANTEAFKGVSVLVGLMISMGASGLVGQVVSGLLLTYTGIYRKGEFIHVLDYEGSIVEMGMFTTRIRNGMGVELTLPNSLVLSNVTLNYSKAVQGDGFIVDTKVTIGYDTPWRQVQEMLILAAQRTPGVISHPAPKVFQTALSDFYPEYLLICQAIPCDAQLRAEVMNQLHGNIQDVFNEYGVQIMSPHYLGDPAQEKVVAKGDWFRAPAAGAVGAE</sequence>
<dbReference type="Proteomes" id="UP000237839">
    <property type="component" value="Unassembled WGS sequence"/>
</dbReference>
<dbReference type="InterPro" id="IPR010920">
    <property type="entry name" value="LSM_dom_sf"/>
</dbReference>
<feature type="transmembrane region" description="Helical" evidence="7">
    <location>
        <begin position="145"/>
        <end position="167"/>
    </location>
</feature>
<dbReference type="OrthoDB" id="9780668at2"/>
<proteinExistence type="inferred from homology"/>
<organism evidence="11 12">
    <name type="scientific">Solimicrobium silvestre</name>
    <dbReference type="NCBI Taxonomy" id="2099400"/>
    <lineage>
        <taxon>Bacteria</taxon>
        <taxon>Pseudomonadati</taxon>
        <taxon>Pseudomonadota</taxon>
        <taxon>Betaproteobacteria</taxon>
        <taxon>Burkholderiales</taxon>
        <taxon>Oxalobacteraceae</taxon>
        <taxon>Solimicrobium</taxon>
    </lineage>
</organism>
<keyword evidence="3" id="KW-1003">Cell membrane</keyword>
<evidence type="ECO:0000256" key="8">
    <source>
        <dbReference type="SAM" id="SignalP"/>
    </source>
</evidence>
<keyword evidence="7" id="KW-0813">Transport</keyword>
<evidence type="ECO:0000256" key="5">
    <source>
        <dbReference type="ARBA" id="ARBA00022989"/>
    </source>
</evidence>
<evidence type="ECO:0000256" key="3">
    <source>
        <dbReference type="ARBA" id="ARBA00022475"/>
    </source>
</evidence>
<comment type="function">
    <text evidence="7">Mechanosensitive channel that participates in the regulation of osmotic pressure changes within the cell, opening in response to stretch forces in the membrane lipid bilayer, without the need for other proteins. Contributes to normal resistance to hypoosmotic shock. Forms an ion channel of 1.0 nanosiemens conductance with a slight preference for anions.</text>
</comment>
<name>A0A2S9GV06_9BURK</name>
<feature type="transmembrane region" description="Helical" evidence="7">
    <location>
        <begin position="246"/>
        <end position="275"/>
    </location>
</feature>
<evidence type="ECO:0000256" key="1">
    <source>
        <dbReference type="ARBA" id="ARBA00004651"/>
    </source>
</evidence>
<feature type="transmembrane region" description="Helical" evidence="7">
    <location>
        <begin position="310"/>
        <end position="327"/>
    </location>
</feature>
<feature type="transmembrane region" description="Helical" evidence="7">
    <location>
        <begin position="204"/>
        <end position="226"/>
    </location>
</feature>
<dbReference type="PANTHER" id="PTHR30221:SF18">
    <property type="entry name" value="SLL0590 PROTEIN"/>
    <property type="match status" value="1"/>
</dbReference>
<keyword evidence="5 7" id="KW-1133">Transmembrane helix</keyword>
<dbReference type="Gene3D" id="1.10.287.1260">
    <property type="match status" value="1"/>
</dbReference>
<keyword evidence="12" id="KW-1185">Reference proteome</keyword>
<feature type="domain" description="Mechanosensitive ion channel MscS C-terminal" evidence="10">
    <location>
        <begin position="429"/>
        <end position="513"/>
    </location>
</feature>
<dbReference type="InterPro" id="IPR011066">
    <property type="entry name" value="MscS_channel_C_sf"/>
</dbReference>
<keyword evidence="6 7" id="KW-0472">Membrane</keyword>